<dbReference type="RefSeq" id="WP_081199297.1">
    <property type="nucleotide sequence ID" value="NZ_CP015903.2"/>
</dbReference>
<evidence type="ECO:0000313" key="2">
    <source>
        <dbReference type="Proteomes" id="UP000192067"/>
    </source>
</evidence>
<sequence>MEKKYYTQKEFENLVESIAYAVNNFSFLVFIGAGISQSQGYPNWDGHVEKLIHYWQSHINDFEEAKGKISNKLLNQFDEVLVANISHKRKIDLLYTLLEKTLGDKFEEVKLNFEKYFFKEVEPDYLENKVIAELIKLNPIFGTSNYDFEIEKHLSRSKQKRDFRQINNLQEFVQLNDSLHSGDVLHLHGTSDGDGKLFVSSSKDYSRQYLREKEDFGKFYKNGLRIKVL</sequence>
<dbReference type="EMBL" id="CP015904">
    <property type="protein sequence ID" value="ARE12846.1"/>
    <property type="molecule type" value="Genomic_DNA"/>
</dbReference>
<accession>A0AAC9W8A5</accession>
<protein>
    <recommendedName>
        <fullName evidence="3">SIR2-like domain-containing protein</fullName>
    </recommendedName>
</protein>
<proteinExistence type="predicted"/>
<evidence type="ECO:0008006" key="3">
    <source>
        <dbReference type="Google" id="ProtNLM"/>
    </source>
</evidence>
<reference evidence="1 2" key="1">
    <citation type="journal article" date="2017" name="BMC Genomics">
        <title>Comparative and functional genomics of the Lactococcus lactis taxon; insights into evolution and niche adaptation.</title>
        <authorList>
            <person name="Kelleher P."/>
            <person name="Bottacini F."/>
            <person name="Mahony J."/>
            <person name="Kilcawley K.N."/>
            <person name="van Sinderen D."/>
        </authorList>
    </citation>
    <scope>NUCLEOTIDE SEQUENCE [LARGE SCALE GENOMIC DNA]</scope>
    <source>
        <strain evidence="1 2">UC11</strain>
    </source>
</reference>
<dbReference type="SUPFAM" id="SSF52467">
    <property type="entry name" value="DHS-like NAD/FAD-binding domain"/>
    <property type="match status" value="1"/>
</dbReference>
<dbReference type="AlphaFoldDB" id="A0AAC9W8A5"/>
<organism evidence="1 2">
    <name type="scientific">Lactococcus lactis subsp. lactis</name>
    <name type="common">Streptococcus lactis</name>
    <dbReference type="NCBI Taxonomy" id="1360"/>
    <lineage>
        <taxon>Bacteria</taxon>
        <taxon>Bacillati</taxon>
        <taxon>Bacillota</taxon>
        <taxon>Bacilli</taxon>
        <taxon>Lactobacillales</taxon>
        <taxon>Streptococcaceae</taxon>
        <taxon>Lactococcus</taxon>
    </lineage>
</organism>
<gene>
    <name evidence="1" type="ORF">LLUC11_0511</name>
</gene>
<name>A0AAC9W8A5_LACLL</name>
<dbReference type="Proteomes" id="UP000192067">
    <property type="component" value="Chromosome"/>
</dbReference>
<dbReference type="InterPro" id="IPR029035">
    <property type="entry name" value="DHS-like_NAD/FAD-binding_dom"/>
</dbReference>
<evidence type="ECO:0000313" key="1">
    <source>
        <dbReference type="EMBL" id="ARE12846.1"/>
    </source>
</evidence>